<dbReference type="KEGG" id="aer:AERYTH_09065"/>
<dbReference type="Proteomes" id="UP000067689">
    <property type="component" value="Chromosome"/>
</dbReference>
<reference evidence="1 2" key="1">
    <citation type="journal article" date="1991" name="Int. J. Syst. Bacteriol.">
        <title>Description of the erythromycin-producing bacterium Arthrobacter sp. strain NRRL B-3381 as Aeromicrobium erythreum gen. nov., sp. nov.</title>
        <authorList>
            <person name="Miller E.S."/>
            <person name="Woese C.R."/>
            <person name="Brenner S."/>
        </authorList>
    </citation>
    <scope>NUCLEOTIDE SEQUENCE [LARGE SCALE GENOMIC DNA]</scope>
    <source>
        <strain evidence="1 2">AR18</strain>
    </source>
</reference>
<protein>
    <submittedName>
        <fullName evidence="1">Uncharacterized protein</fullName>
    </submittedName>
</protein>
<sequence>MTSTKQSALLAATSTLLGAALGVGATLFVGQVSISADRDREVRESRHAAYTALAATLPKYIDESVKFYETRDQHCQFEVTVKGKSGPTCMMYVLTGDFMTARSAWLDAVTAVRIFGSDDAVKAINRLDELMDSGNTRYARPWGAYVDEMFKEPSAEEEEDVTEVQDEASELMQDFDLLTCVELNGNLSRSQCAERFG</sequence>
<dbReference type="AlphaFoldDB" id="A0A0U4CHH9"/>
<dbReference type="RefSeq" id="WP_067857510.1">
    <property type="nucleotide sequence ID" value="NZ_CP011502.1"/>
</dbReference>
<evidence type="ECO:0000313" key="1">
    <source>
        <dbReference type="EMBL" id="ALX04837.1"/>
    </source>
</evidence>
<gene>
    <name evidence="1" type="ORF">AERYTH_09065</name>
</gene>
<name>A0A0U4CHH9_9ACTN</name>
<dbReference type="PATRIC" id="fig|2041.4.peg.1896"/>
<keyword evidence="2" id="KW-1185">Reference proteome</keyword>
<organism evidence="1 2">
    <name type="scientific">Aeromicrobium erythreum</name>
    <dbReference type="NCBI Taxonomy" id="2041"/>
    <lineage>
        <taxon>Bacteria</taxon>
        <taxon>Bacillati</taxon>
        <taxon>Actinomycetota</taxon>
        <taxon>Actinomycetes</taxon>
        <taxon>Propionibacteriales</taxon>
        <taxon>Nocardioidaceae</taxon>
        <taxon>Aeromicrobium</taxon>
    </lineage>
</organism>
<dbReference type="EMBL" id="CP011502">
    <property type="protein sequence ID" value="ALX04837.1"/>
    <property type="molecule type" value="Genomic_DNA"/>
</dbReference>
<evidence type="ECO:0000313" key="2">
    <source>
        <dbReference type="Proteomes" id="UP000067689"/>
    </source>
</evidence>
<accession>A0A0U4CHH9</accession>
<proteinExistence type="predicted"/>